<dbReference type="AlphaFoldDB" id="A0A7S0DM13"/>
<feature type="region of interest" description="Disordered" evidence="1">
    <location>
        <begin position="145"/>
        <end position="286"/>
    </location>
</feature>
<accession>A0A7S0DM13</accession>
<evidence type="ECO:0000256" key="1">
    <source>
        <dbReference type="SAM" id="MobiDB-lite"/>
    </source>
</evidence>
<organism evidence="2">
    <name type="scientific">Amorphochlora amoebiformis</name>
    <dbReference type="NCBI Taxonomy" id="1561963"/>
    <lineage>
        <taxon>Eukaryota</taxon>
        <taxon>Sar</taxon>
        <taxon>Rhizaria</taxon>
        <taxon>Cercozoa</taxon>
        <taxon>Chlorarachniophyceae</taxon>
        <taxon>Amorphochlora</taxon>
    </lineage>
</organism>
<gene>
    <name evidence="2" type="ORF">LAMO00422_LOCUS18159</name>
</gene>
<evidence type="ECO:0000313" key="2">
    <source>
        <dbReference type="EMBL" id="CAD8459206.1"/>
    </source>
</evidence>
<feature type="compositionally biased region" description="Low complexity" evidence="1">
    <location>
        <begin position="185"/>
        <end position="216"/>
    </location>
</feature>
<sequence length="403" mass="42984">MATAGIYLENYNSQASGSRSGFSTQFGSVSVSKAVLTSSRARGDTQQVNGHQINYHQVNGHQINGHQRDHREARTPHSYATSTGLTGLMPLNDPTNSPTASSGIASPQMGRQTNKNRSVVSTLAEPLPTEDTDLEEPQGMVAKMHLHRRDSKLESHPDIHPGFPESQPRISTHQQFGTHHHVATSSSLGPPLMSPMATTASAPGSRPASSASHGVLSLGGHGNGYGGSGNHGIVHHVGGHHGQRPSSRSVSIFTPDEKYGSGGGAGPGSGRSAHVSLKVSSSPKKRTVSARAKANKIFCRAVASAAGFTKNLTSFTFLNVPELKTGEDAHDTKQLCTQISILKGLATVFDDAKGEAFTLMNRDSFRRFARSIAKTTRTRAVTSYAKDPKEVKRLHLKERVHDV</sequence>
<feature type="compositionally biased region" description="Gly residues" evidence="1">
    <location>
        <begin position="260"/>
        <end position="269"/>
    </location>
</feature>
<feature type="compositionally biased region" description="Polar residues" evidence="1">
    <location>
        <begin position="168"/>
        <end position="177"/>
    </location>
</feature>
<protein>
    <submittedName>
        <fullName evidence="2">Uncharacterized protein</fullName>
    </submittedName>
</protein>
<reference evidence="2" key="1">
    <citation type="submission" date="2021-01" db="EMBL/GenBank/DDBJ databases">
        <authorList>
            <person name="Corre E."/>
            <person name="Pelletier E."/>
            <person name="Niang G."/>
            <person name="Scheremetjew M."/>
            <person name="Finn R."/>
            <person name="Kale V."/>
            <person name="Holt S."/>
            <person name="Cochrane G."/>
            <person name="Meng A."/>
            <person name="Brown T."/>
            <person name="Cohen L."/>
        </authorList>
    </citation>
    <scope>NUCLEOTIDE SEQUENCE</scope>
    <source>
        <strain evidence="2">CCMP2058</strain>
    </source>
</reference>
<feature type="compositionally biased region" description="Polar residues" evidence="1">
    <location>
        <begin position="93"/>
        <end position="120"/>
    </location>
</feature>
<proteinExistence type="predicted"/>
<dbReference type="EMBL" id="HBEM01026698">
    <property type="protein sequence ID" value="CAD8459206.1"/>
    <property type="molecule type" value="Transcribed_RNA"/>
</dbReference>
<feature type="compositionally biased region" description="Gly residues" evidence="1">
    <location>
        <begin position="217"/>
        <end position="230"/>
    </location>
</feature>
<feature type="region of interest" description="Disordered" evidence="1">
    <location>
        <begin position="78"/>
        <end position="120"/>
    </location>
</feature>
<feature type="compositionally biased region" description="Basic residues" evidence="1">
    <location>
        <begin position="233"/>
        <end position="243"/>
    </location>
</feature>
<name>A0A7S0DM13_9EUKA</name>